<proteinExistence type="predicted"/>
<sequence>MQHAACFIGRFAWRRRRKLTDCQAAVAFSQAALAGPWSFFFFFFLKLPVLCCWRPRKEKGPITPGILSSLFLHKIACELAGLGLLLASAATADADLAMCHMRARAVGPQHARAPIAPAPRTAPAPSSE</sequence>
<keyword evidence="1" id="KW-1133">Transmembrane helix</keyword>
<dbReference type="GeneID" id="54292948"/>
<dbReference type="AlphaFoldDB" id="A0A6A6BMH4"/>
<reference evidence="2" key="1">
    <citation type="journal article" date="2020" name="Stud. Mycol.">
        <title>101 Dothideomycetes genomes: a test case for predicting lifestyles and emergence of pathogens.</title>
        <authorList>
            <person name="Haridas S."/>
            <person name="Albert R."/>
            <person name="Binder M."/>
            <person name="Bloem J."/>
            <person name="Labutti K."/>
            <person name="Salamov A."/>
            <person name="Andreopoulos B."/>
            <person name="Baker S."/>
            <person name="Barry K."/>
            <person name="Bills G."/>
            <person name="Bluhm B."/>
            <person name="Cannon C."/>
            <person name="Castanera R."/>
            <person name="Culley D."/>
            <person name="Daum C."/>
            <person name="Ezra D."/>
            <person name="Gonzalez J."/>
            <person name="Henrissat B."/>
            <person name="Kuo A."/>
            <person name="Liang C."/>
            <person name="Lipzen A."/>
            <person name="Lutzoni F."/>
            <person name="Magnuson J."/>
            <person name="Mondo S."/>
            <person name="Nolan M."/>
            <person name="Ohm R."/>
            <person name="Pangilinan J."/>
            <person name="Park H.-J."/>
            <person name="Ramirez L."/>
            <person name="Alfaro M."/>
            <person name="Sun H."/>
            <person name="Tritt A."/>
            <person name="Yoshinaga Y."/>
            <person name="Zwiers L.-H."/>
            <person name="Turgeon B."/>
            <person name="Goodwin S."/>
            <person name="Spatafora J."/>
            <person name="Crous P."/>
            <person name="Grigoriev I."/>
        </authorList>
    </citation>
    <scope>NUCLEOTIDE SEQUENCE</scope>
    <source>
        <strain evidence="2">CBS 121167</strain>
    </source>
</reference>
<evidence type="ECO:0000256" key="1">
    <source>
        <dbReference type="SAM" id="Phobius"/>
    </source>
</evidence>
<gene>
    <name evidence="2" type="ORF">K452DRAFT_144561</name>
</gene>
<feature type="transmembrane region" description="Helical" evidence="1">
    <location>
        <begin position="24"/>
        <end position="45"/>
    </location>
</feature>
<keyword evidence="1" id="KW-0812">Transmembrane</keyword>
<accession>A0A6A6BMH4</accession>
<protein>
    <submittedName>
        <fullName evidence="2">Uncharacterized protein</fullName>
    </submittedName>
</protein>
<evidence type="ECO:0000313" key="2">
    <source>
        <dbReference type="EMBL" id="KAF2144603.1"/>
    </source>
</evidence>
<dbReference type="RefSeq" id="XP_033400315.1">
    <property type="nucleotide sequence ID" value="XM_033535454.1"/>
</dbReference>
<keyword evidence="3" id="KW-1185">Reference proteome</keyword>
<evidence type="ECO:0000313" key="3">
    <source>
        <dbReference type="Proteomes" id="UP000799438"/>
    </source>
</evidence>
<dbReference type="EMBL" id="ML995479">
    <property type="protein sequence ID" value="KAF2144603.1"/>
    <property type="molecule type" value="Genomic_DNA"/>
</dbReference>
<organism evidence="2 3">
    <name type="scientific">Aplosporella prunicola CBS 121167</name>
    <dbReference type="NCBI Taxonomy" id="1176127"/>
    <lineage>
        <taxon>Eukaryota</taxon>
        <taxon>Fungi</taxon>
        <taxon>Dikarya</taxon>
        <taxon>Ascomycota</taxon>
        <taxon>Pezizomycotina</taxon>
        <taxon>Dothideomycetes</taxon>
        <taxon>Dothideomycetes incertae sedis</taxon>
        <taxon>Botryosphaeriales</taxon>
        <taxon>Aplosporellaceae</taxon>
        <taxon>Aplosporella</taxon>
    </lineage>
</organism>
<name>A0A6A6BMH4_9PEZI</name>
<dbReference type="Proteomes" id="UP000799438">
    <property type="component" value="Unassembled WGS sequence"/>
</dbReference>
<keyword evidence="1" id="KW-0472">Membrane</keyword>